<dbReference type="Proteomes" id="UP000735302">
    <property type="component" value="Unassembled WGS sequence"/>
</dbReference>
<reference evidence="1 2" key="1">
    <citation type="journal article" date="2021" name="Elife">
        <title>Chloroplast acquisition without the gene transfer in kleptoplastic sea slugs, Plakobranchus ocellatus.</title>
        <authorList>
            <person name="Maeda T."/>
            <person name="Takahashi S."/>
            <person name="Yoshida T."/>
            <person name="Shimamura S."/>
            <person name="Takaki Y."/>
            <person name="Nagai Y."/>
            <person name="Toyoda A."/>
            <person name="Suzuki Y."/>
            <person name="Arimoto A."/>
            <person name="Ishii H."/>
            <person name="Satoh N."/>
            <person name="Nishiyama T."/>
            <person name="Hasebe M."/>
            <person name="Maruyama T."/>
            <person name="Minagawa J."/>
            <person name="Obokata J."/>
            <person name="Shigenobu S."/>
        </authorList>
    </citation>
    <scope>NUCLEOTIDE SEQUENCE [LARGE SCALE GENOMIC DNA]</scope>
</reference>
<keyword evidence="2" id="KW-1185">Reference proteome</keyword>
<evidence type="ECO:0000313" key="2">
    <source>
        <dbReference type="Proteomes" id="UP000735302"/>
    </source>
</evidence>
<evidence type="ECO:0000313" key="1">
    <source>
        <dbReference type="EMBL" id="GFO07943.1"/>
    </source>
</evidence>
<organism evidence="1 2">
    <name type="scientific">Plakobranchus ocellatus</name>
    <dbReference type="NCBI Taxonomy" id="259542"/>
    <lineage>
        <taxon>Eukaryota</taxon>
        <taxon>Metazoa</taxon>
        <taxon>Spiralia</taxon>
        <taxon>Lophotrochozoa</taxon>
        <taxon>Mollusca</taxon>
        <taxon>Gastropoda</taxon>
        <taxon>Heterobranchia</taxon>
        <taxon>Euthyneura</taxon>
        <taxon>Panpulmonata</taxon>
        <taxon>Sacoglossa</taxon>
        <taxon>Placobranchoidea</taxon>
        <taxon>Plakobranchidae</taxon>
        <taxon>Plakobranchus</taxon>
    </lineage>
</organism>
<dbReference type="AlphaFoldDB" id="A0AAV4AKV4"/>
<proteinExistence type="predicted"/>
<dbReference type="EMBL" id="BLXT01003924">
    <property type="protein sequence ID" value="GFO07943.1"/>
    <property type="molecule type" value="Genomic_DNA"/>
</dbReference>
<sequence length="105" mass="11755">MGATGDVSMVRRFTEVGQFVLRSPKRGQLPMLGPAYRAVHEVTSRAVIDSRNIHRSGFSRIRKWHTSWNPGVHRGEYPGPAWGDRGQCSGRPARGLLEAMQWQGV</sequence>
<name>A0AAV4AKV4_9GAST</name>
<accession>A0AAV4AKV4</accession>
<comment type="caution">
    <text evidence="1">The sequence shown here is derived from an EMBL/GenBank/DDBJ whole genome shotgun (WGS) entry which is preliminary data.</text>
</comment>
<gene>
    <name evidence="1" type="ORF">PoB_003444800</name>
</gene>
<protein>
    <submittedName>
        <fullName evidence="1">Uncharacterized protein</fullName>
    </submittedName>
</protein>